<dbReference type="AlphaFoldDB" id="A0AAD9Z211"/>
<comment type="caution">
    <text evidence="2">The sequence shown here is derived from an EMBL/GenBank/DDBJ whole genome shotgun (WGS) entry which is preliminary data.</text>
</comment>
<gene>
    <name evidence="2" type="ORF">OEA41_009441</name>
</gene>
<sequence>MLCKMCQRIKPAIHETYNHKCLTRHHACFEDLIGSADKGCKLCQLFRPYVEQQKEHDIPVEEPSGWYGWIGTDPWETNTTPIQKYKIPGSMSYMDFGSHYKLVGNNARPADVQRKREEIETCCPSEEFKLGQGREWRQNHRFDDHEVFQWLFSIGKMSSGPEQIWVERGYHTGSSDSYKGQREPISTFDLSAGSVALRAGNSYCCEGHEFSSLQELALLFPGLWRWRRVSLGQFEFYASQDTPFPRPWPNIVAKPIQAHAGQPASFGVLNQWLLNCTSNHRRCGRMEPVELPSRLIDVGPPNGTKSPRLYVPKPWSATQSSRYAILSYCWGSSHPECGPFPALSVQNVKSMQHNIDFGTLAKNFQDAILITRALNLRYLWIDALCILQDSPKDWASEASKMAQYYAGSEICIAATASPHARHGVLRPRIIGRTSARLAGEAEGLSVRSFAEDVISLIINIMGFRARRPPISCQPLNARAWGLQERLFAKRIVHYTEQQMIWQCQTCLVGEDGQVGEDLDGTPNSREVAFDLILGAPLREITAANENEHNREPGLTLTAPVKGHTGVKYSLNEALNDAGWYELLEAYTKRSLTYPSDLLPALSALASEVQKSTRATYLAGLWAIDGQIPFRSLLWFSVEKNACANNGSPSWAWSSVLGPVSHPSMELIRFDHLGSRIEWVPPTGQTRTRQIRYDHTDSQMEILSVTTNLTTSNIFGQVRDAELRIMGLVHNYTGAEEYDFAAEGRAEHEKFALTEFLDTEETKVEWKMEKHVLLCVAEFRDNAWGQGRPEMPAGDQIQFIILRHLSGKGPQCYMRIGTAKLNILYFGYRTLIGIGTNPAQLMRALIDIDWADMIIPSVNCTRCTHQLKYNSSRSSTYEANGTELDMRWGGYIWGQGFVSNDTITVGDGLHIEHQPFLESYSSSTGPFGGADTILGLAINKPLWIDPTDPSQHQLPSPFSTLASQGTLDHNIVSILLPLSDYDLGDILFGATDSSLYSGKLTTHPLYPKETENWQIEASSITVSTPRGLPLSHEELTGYTARLHTNGFPWTVLPPTIGWAVMNFTGANCSDSCRGCEVPCNRLAELPHVTFGFKGGNVTLTGEDYTVKTDVQWPFCGYSMRCEIMLGPGRDEMIEEKTIDLGSSFLRGVYSAFDYDGRSVHLGKAKHYTL</sequence>
<dbReference type="CDD" id="cd05471">
    <property type="entry name" value="pepsin_like"/>
    <property type="match status" value="1"/>
</dbReference>
<proteinExistence type="predicted"/>
<dbReference type="Proteomes" id="UP001276659">
    <property type="component" value="Unassembled WGS sequence"/>
</dbReference>
<reference evidence="2" key="1">
    <citation type="submission" date="2022-11" db="EMBL/GenBank/DDBJ databases">
        <title>Chromosomal genome sequence assembly and mating type (MAT) locus characterization of the leprose asexual lichenized fungus Lepraria neglecta (Nyl.) Erichsen.</title>
        <authorList>
            <person name="Allen J.L."/>
            <person name="Pfeffer B."/>
        </authorList>
    </citation>
    <scope>NUCLEOTIDE SEQUENCE</scope>
    <source>
        <strain evidence="2">Allen 5258</strain>
    </source>
</reference>
<protein>
    <recommendedName>
        <fullName evidence="1">Peptidase A1 domain-containing protein</fullName>
    </recommendedName>
</protein>
<dbReference type="PANTHER" id="PTHR33112:SF16">
    <property type="entry name" value="HETEROKARYON INCOMPATIBILITY DOMAIN-CONTAINING PROTEIN"/>
    <property type="match status" value="1"/>
</dbReference>
<organism evidence="2 3">
    <name type="scientific">Lepraria neglecta</name>
    <dbReference type="NCBI Taxonomy" id="209136"/>
    <lineage>
        <taxon>Eukaryota</taxon>
        <taxon>Fungi</taxon>
        <taxon>Dikarya</taxon>
        <taxon>Ascomycota</taxon>
        <taxon>Pezizomycotina</taxon>
        <taxon>Lecanoromycetes</taxon>
        <taxon>OSLEUM clade</taxon>
        <taxon>Lecanoromycetidae</taxon>
        <taxon>Lecanorales</taxon>
        <taxon>Lecanorineae</taxon>
        <taxon>Stereocaulaceae</taxon>
        <taxon>Lepraria</taxon>
    </lineage>
</organism>
<dbReference type="Pfam" id="PF06985">
    <property type="entry name" value="HET"/>
    <property type="match status" value="1"/>
</dbReference>
<dbReference type="InterPro" id="IPR010730">
    <property type="entry name" value="HET"/>
</dbReference>
<keyword evidence="3" id="KW-1185">Reference proteome</keyword>
<evidence type="ECO:0000259" key="1">
    <source>
        <dbReference type="PROSITE" id="PS51767"/>
    </source>
</evidence>
<accession>A0AAD9Z211</accession>
<feature type="domain" description="Peptidase A1" evidence="1">
    <location>
        <begin position="827"/>
        <end position="1161"/>
    </location>
</feature>
<dbReference type="InterPro" id="IPR033121">
    <property type="entry name" value="PEPTIDASE_A1"/>
</dbReference>
<name>A0AAD9Z211_9LECA</name>
<evidence type="ECO:0000313" key="2">
    <source>
        <dbReference type="EMBL" id="KAK3170056.1"/>
    </source>
</evidence>
<dbReference type="PROSITE" id="PS51767">
    <property type="entry name" value="PEPTIDASE_A1"/>
    <property type="match status" value="1"/>
</dbReference>
<dbReference type="EMBL" id="JASNWA010000009">
    <property type="protein sequence ID" value="KAK3170056.1"/>
    <property type="molecule type" value="Genomic_DNA"/>
</dbReference>
<dbReference type="SUPFAM" id="SSF50630">
    <property type="entry name" value="Acid proteases"/>
    <property type="match status" value="1"/>
</dbReference>
<dbReference type="Pfam" id="PF00026">
    <property type="entry name" value="Asp"/>
    <property type="match status" value="1"/>
</dbReference>
<dbReference type="InterPro" id="IPR021109">
    <property type="entry name" value="Peptidase_aspartic_dom_sf"/>
</dbReference>
<evidence type="ECO:0000313" key="3">
    <source>
        <dbReference type="Proteomes" id="UP001276659"/>
    </source>
</evidence>
<dbReference type="Gene3D" id="2.40.70.10">
    <property type="entry name" value="Acid Proteases"/>
    <property type="match status" value="2"/>
</dbReference>
<dbReference type="PANTHER" id="PTHR33112">
    <property type="entry name" value="DOMAIN PROTEIN, PUTATIVE-RELATED"/>
    <property type="match status" value="1"/>
</dbReference>
<dbReference type="InterPro" id="IPR034164">
    <property type="entry name" value="Pepsin-like_dom"/>
</dbReference>